<evidence type="ECO:0000256" key="7">
    <source>
        <dbReference type="SAM" id="MobiDB-lite"/>
    </source>
</evidence>
<dbReference type="CDD" id="cd05402">
    <property type="entry name" value="NT_PAP_TUTase"/>
    <property type="match status" value="1"/>
</dbReference>
<keyword evidence="12" id="KW-1185">Reference proteome</keyword>
<dbReference type="KEGG" id="ppp:112276814"/>
<dbReference type="Gene3D" id="1.10.1410.10">
    <property type="match status" value="1"/>
</dbReference>
<evidence type="ECO:0000256" key="6">
    <source>
        <dbReference type="ARBA" id="ARBA00022842"/>
    </source>
</evidence>
<dbReference type="GO" id="GO:0031499">
    <property type="term" value="C:TRAMP complex"/>
    <property type="evidence" value="ECO:0000318"/>
    <property type="project" value="GO_Central"/>
</dbReference>
<dbReference type="GO" id="GO:0005730">
    <property type="term" value="C:nucleolus"/>
    <property type="evidence" value="ECO:0000318"/>
    <property type="project" value="GO_Central"/>
</dbReference>
<evidence type="ECO:0000259" key="8">
    <source>
        <dbReference type="Pfam" id="PF03828"/>
    </source>
</evidence>
<dbReference type="GO" id="GO:0031123">
    <property type="term" value="P:RNA 3'-end processing"/>
    <property type="evidence" value="ECO:0000318"/>
    <property type="project" value="GO_Central"/>
</dbReference>
<dbReference type="PANTHER" id="PTHR23092:SF15">
    <property type="entry name" value="INACTIVE NON-CANONICAL POLY(A) RNA POLYMERASE PROTEIN TRF4-2-RELATED"/>
    <property type="match status" value="1"/>
</dbReference>
<gene>
    <name evidence="11" type="primary">LOC112276814</name>
    <name evidence="10" type="ORF">PHYPA_029337</name>
</gene>
<feature type="compositionally biased region" description="Basic and acidic residues" evidence="7">
    <location>
        <begin position="754"/>
        <end position="764"/>
    </location>
</feature>
<evidence type="ECO:0000256" key="2">
    <source>
        <dbReference type="ARBA" id="ARBA00008593"/>
    </source>
</evidence>
<feature type="compositionally biased region" description="Basic and acidic residues" evidence="7">
    <location>
        <begin position="710"/>
        <end position="739"/>
    </location>
</feature>
<dbReference type="GO" id="GO:0046872">
    <property type="term" value="F:metal ion binding"/>
    <property type="evidence" value="ECO:0007669"/>
    <property type="project" value="UniProtKB-KW"/>
</dbReference>
<dbReference type="InterPro" id="IPR043519">
    <property type="entry name" value="NT_sf"/>
</dbReference>
<reference evidence="10 12" key="1">
    <citation type="journal article" date="2008" name="Science">
        <title>The Physcomitrella genome reveals evolutionary insights into the conquest of land by plants.</title>
        <authorList>
            <person name="Rensing S."/>
            <person name="Lang D."/>
            <person name="Zimmer A."/>
            <person name="Terry A."/>
            <person name="Salamov A."/>
            <person name="Shapiro H."/>
            <person name="Nishiyama T."/>
            <person name="Perroud P.-F."/>
            <person name="Lindquist E."/>
            <person name="Kamisugi Y."/>
            <person name="Tanahashi T."/>
            <person name="Sakakibara K."/>
            <person name="Fujita T."/>
            <person name="Oishi K."/>
            <person name="Shin-I T."/>
            <person name="Kuroki Y."/>
            <person name="Toyoda A."/>
            <person name="Suzuki Y."/>
            <person name="Hashimoto A."/>
            <person name="Yamaguchi K."/>
            <person name="Sugano A."/>
            <person name="Kohara Y."/>
            <person name="Fujiyama A."/>
            <person name="Anterola A."/>
            <person name="Aoki S."/>
            <person name="Ashton N."/>
            <person name="Barbazuk W.B."/>
            <person name="Barker E."/>
            <person name="Bennetzen J."/>
            <person name="Bezanilla M."/>
            <person name="Blankenship R."/>
            <person name="Cho S.H."/>
            <person name="Dutcher S."/>
            <person name="Estelle M."/>
            <person name="Fawcett J.A."/>
            <person name="Gundlach H."/>
            <person name="Hanada K."/>
            <person name="Heyl A."/>
            <person name="Hicks K.A."/>
            <person name="Hugh J."/>
            <person name="Lohr M."/>
            <person name="Mayer K."/>
            <person name="Melkozernov A."/>
            <person name="Murata T."/>
            <person name="Nelson D."/>
            <person name="Pils B."/>
            <person name="Prigge M."/>
            <person name="Reiss B."/>
            <person name="Renner T."/>
            <person name="Rombauts S."/>
            <person name="Rushton P."/>
            <person name="Sanderfoot A."/>
            <person name="Schween G."/>
            <person name="Shiu S.-H."/>
            <person name="Stueber K."/>
            <person name="Theodoulou F.L."/>
            <person name="Tu H."/>
            <person name="Van de Peer Y."/>
            <person name="Verrier P.J."/>
            <person name="Waters E."/>
            <person name="Wood A."/>
            <person name="Yang L."/>
            <person name="Cove D."/>
            <person name="Cuming A."/>
            <person name="Hasebe M."/>
            <person name="Lucas S."/>
            <person name="Mishler D.B."/>
            <person name="Reski R."/>
            <person name="Grigoriev I."/>
            <person name="Quatrano R.S."/>
            <person name="Boore J.L."/>
        </authorList>
    </citation>
    <scope>NUCLEOTIDE SEQUENCE [LARGE SCALE GENOMIC DNA]</scope>
    <source>
        <strain evidence="11 12">cv. Gransden 2004</strain>
    </source>
</reference>
<keyword evidence="4" id="KW-0808">Transferase</keyword>
<dbReference type="OrthoDB" id="273917at2759"/>
<accession>A9SPG3</accession>
<dbReference type="eggNOG" id="KOG1906">
    <property type="taxonomic scope" value="Eukaryota"/>
</dbReference>
<dbReference type="InterPro" id="IPR045862">
    <property type="entry name" value="Trf4-like"/>
</dbReference>
<dbReference type="Gene3D" id="3.30.460.10">
    <property type="entry name" value="Beta Polymerase, domain 2"/>
    <property type="match status" value="1"/>
</dbReference>
<dbReference type="SUPFAM" id="SSF81631">
    <property type="entry name" value="PAP/OAS1 substrate-binding domain"/>
    <property type="match status" value="1"/>
</dbReference>
<feature type="compositionally biased region" description="Polar residues" evidence="7">
    <location>
        <begin position="647"/>
        <end position="665"/>
    </location>
</feature>
<dbReference type="AlphaFoldDB" id="A9SPG3"/>
<dbReference type="Gramene" id="Pp3c24_20390V3.2">
    <property type="protein sequence ID" value="Pp3c24_20390V3.2"/>
    <property type="gene ID" value="Pp3c24_20390"/>
</dbReference>
<dbReference type="HOGENOM" id="CLU_356571_0_0_1"/>
<evidence type="ECO:0000313" key="10">
    <source>
        <dbReference type="EMBL" id="PNR28744.1"/>
    </source>
</evidence>
<dbReference type="EC" id="2.7.7.19" evidence="3"/>
<evidence type="ECO:0000313" key="11">
    <source>
        <dbReference type="EnsemblPlants" id="Pp3c24_20390V3.1"/>
    </source>
</evidence>
<dbReference type="GO" id="GO:1990817">
    <property type="term" value="F:poly(A) RNA polymerase activity"/>
    <property type="evidence" value="ECO:0000318"/>
    <property type="project" value="GO_Central"/>
</dbReference>
<dbReference type="InterPro" id="IPR002058">
    <property type="entry name" value="PAP_assoc"/>
</dbReference>
<feature type="compositionally biased region" description="Basic and acidic residues" evidence="7">
    <location>
        <begin position="628"/>
        <end position="646"/>
    </location>
</feature>
<feature type="compositionally biased region" description="Basic and acidic residues" evidence="7">
    <location>
        <begin position="672"/>
        <end position="699"/>
    </location>
</feature>
<organism evidence="10">
    <name type="scientific">Physcomitrium patens</name>
    <name type="common">Spreading-leaved earth moss</name>
    <name type="synonym">Physcomitrella patens</name>
    <dbReference type="NCBI Taxonomy" id="3218"/>
    <lineage>
        <taxon>Eukaryota</taxon>
        <taxon>Viridiplantae</taxon>
        <taxon>Streptophyta</taxon>
        <taxon>Embryophyta</taxon>
        <taxon>Bryophyta</taxon>
        <taxon>Bryophytina</taxon>
        <taxon>Bryopsida</taxon>
        <taxon>Funariidae</taxon>
        <taxon>Funariales</taxon>
        <taxon>Funariaceae</taxon>
        <taxon>Physcomitrium</taxon>
    </lineage>
</organism>
<dbReference type="Proteomes" id="UP000006727">
    <property type="component" value="Chromosome 24"/>
</dbReference>
<name>A9SPG3_PHYPA</name>
<dbReference type="Pfam" id="PF03828">
    <property type="entry name" value="PAP_assoc"/>
    <property type="match status" value="1"/>
</dbReference>
<comment type="cofactor">
    <cofactor evidence="1">
        <name>Mn(2+)</name>
        <dbReference type="ChEBI" id="CHEBI:29035"/>
    </cofactor>
</comment>
<protein>
    <recommendedName>
        <fullName evidence="3">polynucleotide adenylyltransferase</fullName>
        <ecNumber evidence="3">2.7.7.19</ecNumber>
    </recommendedName>
</protein>
<dbReference type="GO" id="GO:0043634">
    <property type="term" value="P:polyadenylation-dependent ncRNA catabolic process"/>
    <property type="evidence" value="ECO:0000318"/>
    <property type="project" value="GO_Central"/>
</dbReference>
<evidence type="ECO:0000256" key="1">
    <source>
        <dbReference type="ARBA" id="ARBA00001936"/>
    </source>
</evidence>
<dbReference type="SUPFAM" id="SSF81301">
    <property type="entry name" value="Nucleotidyltransferase"/>
    <property type="match status" value="1"/>
</dbReference>
<dbReference type="RefSeq" id="XP_024364303.1">
    <property type="nucleotide sequence ID" value="XM_024508535.2"/>
</dbReference>
<evidence type="ECO:0000259" key="9">
    <source>
        <dbReference type="Pfam" id="PF22600"/>
    </source>
</evidence>
<evidence type="ECO:0000256" key="4">
    <source>
        <dbReference type="ARBA" id="ARBA00022679"/>
    </source>
</evidence>
<reference evidence="10 12" key="2">
    <citation type="journal article" date="2018" name="Plant J.">
        <title>The Physcomitrella patens chromosome-scale assembly reveals moss genome structure and evolution.</title>
        <authorList>
            <person name="Lang D."/>
            <person name="Ullrich K.K."/>
            <person name="Murat F."/>
            <person name="Fuchs J."/>
            <person name="Jenkins J."/>
            <person name="Haas F.B."/>
            <person name="Piednoel M."/>
            <person name="Gundlach H."/>
            <person name="Van Bel M."/>
            <person name="Meyberg R."/>
            <person name="Vives C."/>
            <person name="Morata J."/>
            <person name="Symeonidi A."/>
            <person name="Hiss M."/>
            <person name="Muchero W."/>
            <person name="Kamisugi Y."/>
            <person name="Saleh O."/>
            <person name="Blanc G."/>
            <person name="Decker E.L."/>
            <person name="van Gessel N."/>
            <person name="Grimwood J."/>
            <person name="Hayes R.D."/>
            <person name="Graham S.W."/>
            <person name="Gunter L.E."/>
            <person name="McDaniel S.F."/>
            <person name="Hoernstein S.N.W."/>
            <person name="Larsson A."/>
            <person name="Li F.W."/>
            <person name="Perroud P.F."/>
            <person name="Phillips J."/>
            <person name="Ranjan P."/>
            <person name="Rokshar D.S."/>
            <person name="Rothfels C.J."/>
            <person name="Schneider L."/>
            <person name="Shu S."/>
            <person name="Stevenson D.W."/>
            <person name="Thummler F."/>
            <person name="Tillich M."/>
            <person name="Villarreal Aguilar J.C."/>
            <person name="Widiez T."/>
            <person name="Wong G.K."/>
            <person name="Wymore A."/>
            <person name="Zhang Y."/>
            <person name="Zimmer A.D."/>
            <person name="Quatrano R.S."/>
            <person name="Mayer K.F.X."/>
            <person name="Goodstein D."/>
            <person name="Casacuberta J.M."/>
            <person name="Vandepoele K."/>
            <person name="Reski R."/>
            <person name="Cuming A.C."/>
            <person name="Tuskan G.A."/>
            <person name="Maumus F."/>
            <person name="Salse J."/>
            <person name="Schmutz J."/>
            <person name="Rensing S.A."/>
        </authorList>
    </citation>
    <scope>NUCLEOTIDE SEQUENCE [LARGE SCALE GENOMIC DNA]</scope>
    <source>
        <strain evidence="11 12">cv. Gransden 2004</strain>
    </source>
</reference>
<dbReference type="EnsemblPlants" id="Pp3c24_20390V3.1">
    <property type="protein sequence ID" value="Pp3c24_20390V3.1"/>
    <property type="gene ID" value="Pp3c24_20390"/>
</dbReference>
<dbReference type="GeneID" id="112276814"/>
<feature type="domain" description="Poly(A) RNA polymerase mitochondrial-like central palm" evidence="9">
    <location>
        <begin position="203"/>
        <end position="327"/>
    </location>
</feature>
<reference evidence="11" key="3">
    <citation type="submission" date="2020-12" db="UniProtKB">
        <authorList>
            <consortium name="EnsemblPlants"/>
        </authorList>
    </citation>
    <scope>IDENTIFICATION</scope>
</reference>
<comment type="similarity">
    <text evidence="2">Belongs to the DNA polymerase type-B-like family.</text>
</comment>
<keyword evidence="5" id="KW-0479">Metal-binding</keyword>
<feature type="region of interest" description="Disordered" evidence="7">
    <location>
        <begin position="555"/>
        <end position="764"/>
    </location>
</feature>
<dbReference type="FunFam" id="3.30.460.10:FF:000006">
    <property type="entry name" value="non-canonical poly(A) RNA polymerase PAPD5"/>
    <property type="match status" value="1"/>
</dbReference>
<dbReference type="Pfam" id="PF22600">
    <property type="entry name" value="MTPAP-like_central"/>
    <property type="match status" value="1"/>
</dbReference>
<evidence type="ECO:0000256" key="5">
    <source>
        <dbReference type="ARBA" id="ARBA00022723"/>
    </source>
</evidence>
<proteinExistence type="inferred from homology"/>
<dbReference type="STRING" id="3218.A9SPG3"/>
<evidence type="ECO:0000256" key="3">
    <source>
        <dbReference type="ARBA" id="ARBA00012388"/>
    </source>
</evidence>
<dbReference type="EnsemblPlants" id="Pp3c24_20390V3.2">
    <property type="protein sequence ID" value="Pp3c24_20390V3.2"/>
    <property type="gene ID" value="Pp3c24_20390"/>
</dbReference>
<dbReference type="EMBL" id="ABEU02000024">
    <property type="protein sequence ID" value="PNR28744.1"/>
    <property type="molecule type" value="Genomic_DNA"/>
</dbReference>
<dbReference type="PANTHER" id="PTHR23092">
    <property type="entry name" value="POLY(A) RNA POLYMERASE"/>
    <property type="match status" value="1"/>
</dbReference>
<sequence length="787" mass="87530">MAAPDEAMFLYDTLAPLGDENSEIGKRDYTSLNTSFLPLGSDGSPSREDSVVELITSSVERQEAKVLRNSSQKSSGLAGGSSLTALVAAEKAVLAKASTQEFKARAYTSGSTGLEVLSTVNTYSLTRTNIQSIGSPQVEDDAETSEFIALDMDDGIDATVVHEALQYKGKGVGNLVDRSLAPKEAPPWARGRDSWIQSPLLQLHQEIVDFCEFVAPTEEEQQMRETAVERVSGVVQSIWPHSQVKVFGSFATGLYLPTSDVDVVVLDSGCTALQDGLKALAKALTRGHVGKNIQVIGKARVPIIKFVETVSNIPFDISFDVANGPEAADFIKAAMGAIPPLRPLCLVLKIFLQQRELNEVYQGGIGSYALLVMLLTHLQMHPSKRRVSSRGQGPPLETNLGILLVDFLDLYGRTLNMKDVGISCRGGGRFFPKRDRGFNDSKRPFLLCVEDPQSPDNDIGKNSYAIQKVRSAFMMAHRLLTNLSANNEVGILSRIVRVDEKLVGRKVPAALTPMAQSVPAKRSRPATFAGYYHESKPVSDEDRYVVGDGTFSNSDSDDVLAYKTPQRGRRGRWQDYEEEDFPRGESADGYLSKKAKRAHKYKERGNDKDPYPMPQFTPDNYKDIVSLPKEKGSEHSRKRRREENLKSHYNSSDVPRTKKSSNVAENSGPEEGEVKLGRRARKREEFLRWKAEKSERESKSSSNAIVSDEETTKRAKSAARDNGRNQHTHWNEDEVDNSRSRKKHSRFKETPATNREKDIKDRLRGDVSDFTRRIVVTKPAHKKIKYM</sequence>
<feature type="domain" description="PAP-associated" evidence="8">
    <location>
        <begin position="399"/>
        <end position="457"/>
    </location>
</feature>
<dbReference type="InterPro" id="IPR054708">
    <property type="entry name" value="MTPAP-like_central"/>
</dbReference>
<dbReference type="PaxDb" id="3218-PP1S101_66V6.1"/>
<dbReference type="OMA" id="ARNYNHQ"/>
<evidence type="ECO:0000313" key="12">
    <source>
        <dbReference type="Proteomes" id="UP000006727"/>
    </source>
</evidence>
<dbReference type="Gramene" id="Pp3c24_20390V3.1">
    <property type="protein sequence ID" value="Pp3c24_20390V3.1"/>
    <property type="gene ID" value="Pp3c24_20390"/>
</dbReference>
<keyword evidence="6" id="KW-0460">Magnesium</keyword>
<feature type="compositionally biased region" description="Basic residues" evidence="7">
    <location>
        <begin position="593"/>
        <end position="602"/>
    </location>
</feature>